<dbReference type="InterPro" id="IPR035965">
    <property type="entry name" value="PAS-like_dom_sf"/>
</dbReference>
<dbReference type="InterPro" id="IPR004089">
    <property type="entry name" value="MCPsignal_dom"/>
</dbReference>
<accession>A0ABQ5Q9T1</accession>
<sequence length="514" mass="55570">MRTNLPVTQREHVLPEEALLISETDLRGVIRWGNPDFVESSGFALDDLLDAPQNIIRHPDVPPAIFKDLWDTLKAGRPWTNIVKNRRKNGDHYWVQADVSPLRKHGAISGYVSIRGKATPEQIREAEKLYAQVKDQKELKRTLRQRMQSVPLGTRLRLALGLPFLTAGLALLSAAFAPASPAFRGLSGAFLLSGLWGWTAISGVDRPLKTLFQAIDRADLTHQVPVAGTGDVARATSSFNVLTLRFRRIIRELGRVAKQMDGVAKELQVSSEEASAATQQIARSAEGQQETTARMATSVTEFSASAAQVAQNAKESLRLADVSVRTASEGTRAGQDATQAMTEIRQSTSAMAKAAQVIQEIARQTNLLSLNAAIEAAKAGHQGKGFAVVAEEVRKLAERSATAAKEIQQLISQTDAAVGEGDRKLGALVAHLHEIQQSIEGVSRMAQEIGTASEEQALTSEEVARQVESTAREASQVASASTQLAASAEELSSRAERVRTVVANLARTVEVFQV</sequence>
<dbReference type="InterPro" id="IPR003660">
    <property type="entry name" value="HAMP_dom"/>
</dbReference>
<dbReference type="Pfam" id="PF08447">
    <property type="entry name" value="PAS_3"/>
    <property type="match status" value="1"/>
</dbReference>
<dbReference type="InterPro" id="IPR000014">
    <property type="entry name" value="PAS"/>
</dbReference>
<evidence type="ECO:0000259" key="6">
    <source>
        <dbReference type="PROSITE" id="PS50885"/>
    </source>
</evidence>
<dbReference type="NCBIfam" id="TIGR00229">
    <property type="entry name" value="sensory_box"/>
    <property type="match status" value="1"/>
</dbReference>
<dbReference type="InterPro" id="IPR013655">
    <property type="entry name" value="PAS_fold_3"/>
</dbReference>
<comment type="caution">
    <text evidence="7">The sequence shown here is derived from an EMBL/GenBank/DDBJ whole genome shotgun (WGS) entry which is preliminary data.</text>
</comment>
<dbReference type="InterPro" id="IPR004090">
    <property type="entry name" value="Chemotax_Me-accpt_rcpt"/>
</dbReference>
<dbReference type="Pfam" id="PF00015">
    <property type="entry name" value="MCPsignal"/>
    <property type="match status" value="1"/>
</dbReference>
<dbReference type="Proteomes" id="UP001165089">
    <property type="component" value="Unassembled WGS sequence"/>
</dbReference>
<keyword evidence="7" id="KW-0675">Receptor</keyword>
<gene>
    <name evidence="7" type="primary">aer</name>
    <name evidence="7" type="ORF">GETHPA_26440</name>
</gene>
<keyword evidence="3" id="KW-0807">Transducer</keyword>
<keyword evidence="4" id="KW-1133">Transmembrane helix</keyword>
<evidence type="ECO:0000256" key="2">
    <source>
        <dbReference type="ARBA" id="ARBA00029447"/>
    </source>
</evidence>
<dbReference type="EMBL" id="BSDD01000005">
    <property type="protein sequence ID" value="GLH71111.1"/>
    <property type="molecule type" value="Genomic_DNA"/>
</dbReference>
<reference evidence="7 8" key="1">
    <citation type="journal article" date="2023" name="Antonie Van Leeuwenhoek">
        <title>Mesoterricola silvestris gen. nov., sp. nov., Mesoterricola sediminis sp. nov., Geothrix oryzae sp. nov., Geothrix edaphica sp. nov., Geothrix rubra sp. nov., and Geothrix limicola sp. nov., six novel members of Acidobacteriota isolated from soils.</title>
        <authorList>
            <person name="Itoh H."/>
            <person name="Sugisawa Y."/>
            <person name="Mise K."/>
            <person name="Xu Z."/>
            <person name="Kuniyasu M."/>
            <person name="Ushijima N."/>
            <person name="Kawano K."/>
            <person name="Kobayashi E."/>
            <person name="Shiratori Y."/>
            <person name="Masuda Y."/>
            <person name="Senoo K."/>
        </authorList>
    </citation>
    <scope>NUCLEOTIDE SEQUENCE [LARGE SCALE GENOMIC DNA]</scope>
    <source>
        <strain evidence="7 8">Red803</strain>
    </source>
</reference>
<dbReference type="SMART" id="SM00283">
    <property type="entry name" value="MA"/>
    <property type="match status" value="1"/>
</dbReference>
<keyword evidence="4" id="KW-0472">Membrane</keyword>
<dbReference type="PANTHER" id="PTHR43531">
    <property type="entry name" value="PROTEIN ICFG"/>
    <property type="match status" value="1"/>
</dbReference>
<keyword evidence="4" id="KW-0812">Transmembrane</keyword>
<evidence type="ECO:0000256" key="3">
    <source>
        <dbReference type="PROSITE-ProRule" id="PRU00284"/>
    </source>
</evidence>
<dbReference type="InterPro" id="IPR051310">
    <property type="entry name" value="MCP_chemotaxis"/>
</dbReference>
<evidence type="ECO:0000259" key="5">
    <source>
        <dbReference type="PROSITE" id="PS50111"/>
    </source>
</evidence>
<organism evidence="7 8">
    <name type="scientific">Geothrix rubra</name>
    <dbReference type="NCBI Taxonomy" id="2927977"/>
    <lineage>
        <taxon>Bacteria</taxon>
        <taxon>Pseudomonadati</taxon>
        <taxon>Acidobacteriota</taxon>
        <taxon>Holophagae</taxon>
        <taxon>Holophagales</taxon>
        <taxon>Holophagaceae</taxon>
        <taxon>Geothrix</taxon>
    </lineage>
</organism>
<dbReference type="PANTHER" id="PTHR43531:SF11">
    <property type="entry name" value="METHYL-ACCEPTING CHEMOTAXIS PROTEIN 3"/>
    <property type="match status" value="1"/>
</dbReference>
<dbReference type="SUPFAM" id="SSF58104">
    <property type="entry name" value="Methyl-accepting chemotaxis protein (MCP) signaling domain"/>
    <property type="match status" value="1"/>
</dbReference>
<evidence type="ECO:0000256" key="1">
    <source>
        <dbReference type="ARBA" id="ARBA00022500"/>
    </source>
</evidence>
<proteinExistence type="inferred from homology"/>
<feature type="domain" description="HAMP" evidence="6">
    <location>
        <begin position="208"/>
        <end position="251"/>
    </location>
</feature>
<dbReference type="Gene3D" id="3.30.450.20">
    <property type="entry name" value="PAS domain"/>
    <property type="match status" value="1"/>
</dbReference>
<dbReference type="SUPFAM" id="SSF55785">
    <property type="entry name" value="PYP-like sensor domain (PAS domain)"/>
    <property type="match status" value="1"/>
</dbReference>
<feature type="domain" description="Methyl-accepting transducer" evidence="5">
    <location>
        <begin position="263"/>
        <end position="485"/>
    </location>
</feature>
<dbReference type="RefSeq" id="WP_285727029.1">
    <property type="nucleotide sequence ID" value="NZ_BSDD01000005.1"/>
</dbReference>
<dbReference type="Gene3D" id="1.10.287.950">
    <property type="entry name" value="Methyl-accepting chemotaxis protein"/>
    <property type="match status" value="1"/>
</dbReference>
<keyword evidence="8" id="KW-1185">Reference proteome</keyword>
<evidence type="ECO:0000313" key="8">
    <source>
        <dbReference type="Proteomes" id="UP001165089"/>
    </source>
</evidence>
<dbReference type="PROSITE" id="PS50885">
    <property type="entry name" value="HAMP"/>
    <property type="match status" value="1"/>
</dbReference>
<keyword evidence="1" id="KW-0145">Chemotaxis</keyword>
<feature type="transmembrane region" description="Helical" evidence="4">
    <location>
        <begin position="156"/>
        <end position="176"/>
    </location>
</feature>
<dbReference type="CDD" id="cd00130">
    <property type="entry name" value="PAS"/>
    <property type="match status" value="1"/>
</dbReference>
<evidence type="ECO:0000256" key="4">
    <source>
        <dbReference type="SAM" id="Phobius"/>
    </source>
</evidence>
<evidence type="ECO:0000313" key="7">
    <source>
        <dbReference type="EMBL" id="GLH71111.1"/>
    </source>
</evidence>
<protein>
    <submittedName>
        <fullName evidence="7">Aerotaxis receptor</fullName>
    </submittedName>
</protein>
<comment type="similarity">
    <text evidence="2">Belongs to the methyl-accepting chemotaxis (MCP) protein family.</text>
</comment>
<name>A0ABQ5Q9T1_9BACT</name>
<dbReference type="PROSITE" id="PS50111">
    <property type="entry name" value="CHEMOTAXIS_TRANSDUC_2"/>
    <property type="match status" value="1"/>
</dbReference>
<dbReference type="PRINTS" id="PR00260">
    <property type="entry name" value="CHEMTRNSDUCR"/>
</dbReference>